<organism evidence="2 3">
    <name type="scientific">Collinsella tanakaei</name>
    <dbReference type="NCBI Taxonomy" id="626935"/>
    <lineage>
        <taxon>Bacteria</taxon>
        <taxon>Bacillati</taxon>
        <taxon>Actinomycetota</taxon>
        <taxon>Coriobacteriia</taxon>
        <taxon>Coriobacteriales</taxon>
        <taxon>Coriobacteriaceae</taxon>
        <taxon>Collinsella</taxon>
    </lineage>
</organism>
<dbReference type="InterPro" id="IPR029039">
    <property type="entry name" value="Flavoprotein-like_sf"/>
</dbReference>
<dbReference type="InterPro" id="IPR005025">
    <property type="entry name" value="FMN_Rdtase-like_dom"/>
</dbReference>
<evidence type="ECO:0000259" key="1">
    <source>
        <dbReference type="Pfam" id="PF03358"/>
    </source>
</evidence>
<name>A0A3E4QWZ6_9ACTN</name>
<dbReference type="PANTHER" id="PTHR30543:SF21">
    <property type="entry name" value="NAD(P)H-DEPENDENT FMN REDUCTASE LOT6"/>
    <property type="match status" value="1"/>
</dbReference>
<dbReference type="Pfam" id="PF03358">
    <property type="entry name" value="FMN_red"/>
    <property type="match status" value="1"/>
</dbReference>
<feature type="domain" description="NADPH-dependent FMN reductase-like" evidence="1">
    <location>
        <begin position="25"/>
        <end position="166"/>
    </location>
</feature>
<dbReference type="GO" id="GO:0010181">
    <property type="term" value="F:FMN binding"/>
    <property type="evidence" value="ECO:0007669"/>
    <property type="project" value="TreeGrafter"/>
</dbReference>
<accession>A0A3E4QWZ6</accession>
<sequence length="206" mass="22399">MCKANGTKEAYATKTNEGATVARKKLLFIVGSLRAGSFNRALADYAAHVVGDRAQVDYLDYSDVPFMDEDIEFPAPASVERARRQVDEADGVWIFTPEYNFSFPAALKNVLDWLSRPQVAGDHDAAVPLTDMPVAISGAGGKNACANVRRQLLDLLNYVEATVVGGEGEGFVLPAAAWTEGVYDIPEWDKTRIAMQAEDLLAATKR</sequence>
<proteinExistence type="predicted"/>
<dbReference type="Gene3D" id="3.40.50.360">
    <property type="match status" value="1"/>
</dbReference>
<dbReference type="RefSeq" id="WP_117679069.1">
    <property type="nucleotide sequence ID" value="NZ_QSRJ01000002.1"/>
</dbReference>
<evidence type="ECO:0000313" key="3">
    <source>
        <dbReference type="Proteomes" id="UP000260943"/>
    </source>
</evidence>
<dbReference type="GO" id="GO:0005829">
    <property type="term" value="C:cytosol"/>
    <property type="evidence" value="ECO:0007669"/>
    <property type="project" value="TreeGrafter"/>
</dbReference>
<evidence type="ECO:0000313" key="2">
    <source>
        <dbReference type="EMBL" id="RGL11722.1"/>
    </source>
</evidence>
<reference evidence="2 3" key="1">
    <citation type="submission" date="2018-08" db="EMBL/GenBank/DDBJ databases">
        <title>A genome reference for cultivated species of the human gut microbiota.</title>
        <authorList>
            <person name="Zou Y."/>
            <person name="Xue W."/>
            <person name="Luo G."/>
        </authorList>
    </citation>
    <scope>NUCLEOTIDE SEQUENCE [LARGE SCALE GENOMIC DNA]</scope>
    <source>
        <strain evidence="2 3">TF08-14</strain>
    </source>
</reference>
<dbReference type="GO" id="GO:0016491">
    <property type="term" value="F:oxidoreductase activity"/>
    <property type="evidence" value="ECO:0007669"/>
    <property type="project" value="InterPro"/>
</dbReference>
<dbReference type="AlphaFoldDB" id="A0A3E4QWZ6"/>
<gene>
    <name evidence="2" type="ORF">DXC81_02785</name>
</gene>
<comment type="caution">
    <text evidence="2">The sequence shown here is derived from an EMBL/GenBank/DDBJ whole genome shotgun (WGS) entry which is preliminary data.</text>
</comment>
<dbReference type="InterPro" id="IPR050712">
    <property type="entry name" value="NAD(P)H-dep_reductase"/>
</dbReference>
<dbReference type="SUPFAM" id="SSF52218">
    <property type="entry name" value="Flavoproteins"/>
    <property type="match status" value="1"/>
</dbReference>
<dbReference type="Proteomes" id="UP000260943">
    <property type="component" value="Unassembled WGS sequence"/>
</dbReference>
<dbReference type="PANTHER" id="PTHR30543">
    <property type="entry name" value="CHROMATE REDUCTASE"/>
    <property type="match status" value="1"/>
</dbReference>
<dbReference type="EMBL" id="QSRJ01000002">
    <property type="protein sequence ID" value="RGL11722.1"/>
    <property type="molecule type" value="Genomic_DNA"/>
</dbReference>
<protein>
    <submittedName>
        <fullName evidence="2">NAD(P)H-dependent oxidoreductase</fullName>
    </submittedName>
</protein>